<proteinExistence type="predicted"/>
<dbReference type="GO" id="GO:0016740">
    <property type="term" value="F:transferase activity"/>
    <property type="evidence" value="ECO:0007669"/>
    <property type="project" value="UniProtKB-KW"/>
</dbReference>
<feature type="domain" description="Glycosyl transferase CAP10" evidence="1">
    <location>
        <begin position="203"/>
        <end position="489"/>
    </location>
</feature>
<dbReference type="OrthoDB" id="202415at2759"/>
<gene>
    <name evidence="2" type="ORF">GQ602_000817</name>
</gene>
<dbReference type="SMART" id="SM00672">
    <property type="entry name" value="CAP10"/>
    <property type="match status" value="1"/>
</dbReference>
<dbReference type="Proteomes" id="UP000562929">
    <property type="component" value="Unassembled WGS sequence"/>
</dbReference>
<evidence type="ECO:0000313" key="3">
    <source>
        <dbReference type="Proteomes" id="UP000562929"/>
    </source>
</evidence>
<dbReference type="PANTHER" id="PTHR12203">
    <property type="entry name" value="KDEL LYS-ASP-GLU-LEU CONTAINING - RELATED"/>
    <property type="match status" value="1"/>
</dbReference>
<keyword evidence="3" id="KW-1185">Reference proteome</keyword>
<accession>A0A8H4QCV1</accession>
<evidence type="ECO:0000313" key="2">
    <source>
        <dbReference type="EMBL" id="KAF4595204.1"/>
    </source>
</evidence>
<dbReference type="Pfam" id="PF05686">
    <property type="entry name" value="Glyco_transf_90"/>
    <property type="match status" value="1"/>
</dbReference>
<keyword evidence="2" id="KW-0808">Transferase</keyword>
<evidence type="ECO:0000259" key="1">
    <source>
        <dbReference type="SMART" id="SM00672"/>
    </source>
</evidence>
<sequence>MNQHHPVERLIQHAQAKFLHLKQRQSRSYGAAYNEYHRRYKLQPPPGFEGWYKFALARGAVIIDDFDTIFTGISPFLALSGKEVTRIMSDAFRHPGSELWLCRFSLGHTECEHSYRKYDRHISAMFNELLRGLDINVPVSFLVNHLDEPRVLPQLSTADSHSFQDLSHSSRTWKELTRGCVNMNDTLRSTSNGNTSNVLDTFGLPFVQDSSVMDLCKHPEYRDMHGLFLSPTSMSLIRGVPILSTGTLSIMADILIPSPAYTESEFQYVQETDVDWDKKRNKLVWTGSNTGGYAKDETWSSFHRQRFVELAQNKRQREYDYLRVGKNGLVERAKSTFLNSRLYNVAFSRIFQCKRRYCRDQRTYFTIKPWSDKDEALRYRLAFDLDGNGISGRFYKLLASKTLPLKQTLLREWHSERLIPWLHYVPVSLGLEELPELVAYLTSTETGRQRAEEMANQGRDWFFKALRREDMSIHLYRLLLELARLQDPAREAMA</sequence>
<dbReference type="PANTHER" id="PTHR12203:SF61">
    <property type="entry name" value="CAPSULE PROTEIN"/>
    <property type="match status" value="1"/>
</dbReference>
<protein>
    <submittedName>
        <fullName evidence="2">Glycosyltransferase family 90 protein</fullName>
    </submittedName>
</protein>
<comment type="caution">
    <text evidence="2">The sequence shown here is derived from an EMBL/GenBank/DDBJ whole genome shotgun (WGS) entry which is preliminary data.</text>
</comment>
<reference evidence="2 3" key="1">
    <citation type="journal article" date="2020" name="G3 (Bethesda)">
        <title>Genetic Underpinnings of Host Manipulation by Ophiocordyceps as Revealed by Comparative Transcriptomics.</title>
        <authorList>
            <person name="Will I."/>
            <person name="Das B."/>
            <person name="Trinh T."/>
            <person name="Brachmann A."/>
            <person name="Ohm R.A."/>
            <person name="de Bekker C."/>
        </authorList>
    </citation>
    <scope>NUCLEOTIDE SEQUENCE [LARGE SCALE GENOMIC DNA]</scope>
    <source>
        <strain evidence="2 3">EC05</strain>
    </source>
</reference>
<dbReference type="EMBL" id="JAACLJ010000001">
    <property type="protein sequence ID" value="KAF4595204.1"/>
    <property type="molecule type" value="Genomic_DNA"/>
</dbReference>
<organism evidence="2 3">
    <name type="scientific">Ophiocordyceps camponoti-floridani</name>
    <dbReference type="NCBI Taxonomy" id="2030778"/>
    <lineage>
        <taxon>Eukaryota</taxon>
        <taxon>Fungi</taxon>
        <taxon>Dikarya</taxon>
        <taxon>Ascomycota</taxon>
        <taxon>Pezizomycotina</taxon>
        <taxon>Sordariomycetes</taxon>
        <taxon>Hypocreomycetidae</taxon>
        <taxon>Hypocreales</taxon>
        <taxon>Ophiocordycipitaceae</taxon>
        <taxon>Ophiocordyceps</taxon>
    </lineage>
</organism>
<dbReference type="InterPro" id="IPR006598">
    <property type="entry name" value="CAP10"/>
</dbReference>
<dbReference type="InterPro" id="IPR051091">
    <property type="entry name" value="O-Glucosyltr/Glycosyltrsf_90"/>
</dbReference>
<name>A0A8H4QCV1_9HYPO</name>
<dbReference type="AlphaFoldDB" id="A0A8H4QCV1"/>